<comment type="caution">
    <text evidence="1">The sequence shown here is derived from an EMBL/GenBank/DDBJ whole genome shotgun (WGS) entry which is preliminary data.</text>
</comment>
<accession>A0A645F7N9</accession>
<protein>
    <submittedName>
        <fullName evidence="1">Uncharacterized protein</fullName>
    </submittedName>
</protein>
<reference evidence="1" key="1">
    <citation type="submission" date="2019-08" db="EMBL/GenBank/DDBJ databases">
        <authorList>
            <person name="Kucharzyk K."/>
            <person name="Murdoch R.W."/>
            <person name="Higgins S."/>
            <person name="Loffler F."/>
        </authorList>
    </citation>
    <scope>NUCLEOTIDE SEQUENCE</scope>
</reference>
<dbReference type="AlphaFoldDB" id="A0A645F7N9"/>
<organism evidence="1">
    <name type="scientific">bioreactor metagenome</name>
    <dbReference type="NCBI Taxonomy" id="1076179"/>
    <lineage>
        <taxon>unclassified sequences</taxon>
        <taxon>metagenomes</taxon>
        <taxon>ecological metagenomes</taxon>
    </lineage>
</organism>
<dbReference type="EMBL" id="VSSQ01056385">
    <property type="protein sequence ID" value="MPN10237.1"/>
    <property type="molecule type" value="Genomic_DNA"/>
</dbReference>
<name>A0A645F7N9_9ZZZZ</name>
<proteinExistence type="predicted"/>
<sequence length="76" mass="8688">MLGILPPIAYIPFSETPRIIVTMYLSETLLTHQAIALAINGVLYLDILEERSLLPSRKDMYFQTLVSQPRYRTCTS</sequence>
<gene>
    <name evidence="1" type="ORF">SDC9_157532</name>
</gene>
<evidence type="ECO:0000313" key="1">
    <source>
        <dbReference type="EMBL" id="MPN10237.1"/>
    </source>
</evidence>